<evidence type="ECO:0000313" key="11">
    <source>
        <dbReference type="EMBL" id="AKH47494.1"/>
    </source>
</evidence>
<evidence type="ECO:0000256" key="5">
    <source>
        <dbReference type="ARBA" id="ARBA00022691"/>
    </source>
</evidence>
<feature type="domain" description="DNA methylase N-4/N-6" evidence="10">
    <location>
        <begin position="24"/>
        <end position="266"/>
    </location>
</feature>
<dbReference type="SUPFAM" id="SSF53335">
    <property type="entry name" value="S-adenosyl-L-methionine-dependent methyltransferases"/>
    <property type="match status" value="1"/>
</dbReference>
<protein>
    <recommendedName>
        <fullName evidence="2">site-specific DNA-methyltransferase (cytosine-N(4)-specific)</fullName>
        <ecNumber evidence="2">2.1.1.113</ecNumber>
    </recommendedName>
</protein>
<dbReference type="EC" id="2.1.1.113" evidence="2"/>
<keyword evidence="5" id="KW-0949">S-adenosyl-L-methionine</keyword>
<dbReference type="PRINTS" id="PR00508">
    <property type="entry name" value="S21N4MTFRASE"/>
</dbReference>
<reference evidence="11" key="2">
    <citation type="submission" date="2015-03" db="EMBL/GenBank/DDBJ databases">
        <authorList>
            <person name="Chow C.-E.T."/>
            <person name="Winget D.M."/>
            <person name="White R.A.III."/>
            <person name="Hallam S.J."/>
            <person name="Suttle C.A."/>
        </authorList>
    </citation>
    <scope>NUCLEOTIDE SEQUENCE</scope>
    <source>
        <strain evidence="11">H4084948</strain>
    </source>
</reference>
<dbReference type="GO" id="GO:0009307">
    <property type="term" value="P:DNA restriction-modification system"/>
    <property type="evidence" value="ECO:0007669"/>
    <property type="project" value="UniProtKB-KW"/>
</dbReference>
<evidence type="ECO:0000256" key="4">
    <source>
        <dbReference type="ARBA" id="ARBA00022679"/>
    </source>
</evidence>
<dbReference type="InterPro" id="IPR029063">
    <property type="entry name" value="SAM-dependent_MTases_sf"/>
</dbReference>
<evidence type="ECO:0000256" key="7">
    <source>
        <dbReference type="ARBA" id="ARBA00023125"/>
    </source>
</evidence>
<organism evidence="11">
    <name type="scientific">uncultured marine virus</name>
    <dbReference type="NCBI Taxonomy" id="186617"/>
    <lineage>
        <taxon>Viruses</taxon>
        <taxon>environmental samples</taxon>
    </lineage>
</organism>
<feature type="compositionally biased region" description="Basic and acidic residues" evidence="9">
    <location>
        <begin position="156"/>
        <end position="165"/>
    </location>
</feature>
<accession>A0A0F7L4N7</accession>
<dbReference type="Pfam" id="PF01555">
    <property type="entry name" value="N6_N4_Mtase"/>
    <property type="match status" value="1"/>
</dbReference>
<dbReference type="Gene3D" id="3.40.50.150">
    <property type="entry name" value="Vaccinia Virus protein VP39"/>
    <property type="match status" value="1"/>
</dbReference>
<evidence type="ECO:0000256" key="6">
    <source>
        <dbReference type="ARBA" id="ARBA00022747"/>
    </source>
</evidence>
<feature type="region of interest" description="Disordered" evidence="9">
    <location>
        <begin position="141"/>
        <end position="165"/>
    </location>
</feature>
<evidence type="ECO:0000256" key="1">
    <source>
        <dbReference type="ARBA" id="ARBA00010203"/>
    </source>
</evidence>
<dbReference type="GO" id="GO:0003677">
    <property type="term" value="F:DNA binding"/>
    <property type="evidence" value="ECO:0007669"/>
    <property type="project" value="UniProtKB-KW"/>
</dbReference>
<dbReference type="GO" id="GO:0008170">
    <property type="term" value="F:N-methyltransferase activity"/>
    <property type="evidence" value="ECO:0007669"/>
    <property type="project" value="InterPro"/>
</dbReference>
<dbReference type="InterPro" id="IPR001091">
    <property type="entry name" value="RM_Methyltransferase"/>
</dbReference>
<dbReference type="InterPro" id="IPR017985">
    <property type="entry name" value="MeTrfase_CN4_CS"/>
</dbReference>
<evidence type="ECO:0000256" key="2">
    <source>
        <dbReference type="ARBA" id="ARBA00012185"/>
    </source>
</evidence>
<comment type="catalytic activity">
    <reaction evidence="8">
        <text>a 2'-deoxycytidine in DNA + S-adenosyl-L-methionine = an N(4)-methyl-2'-deoxycytidine in DNA + S-adenosyl-L-homocysteine + H(+)</text>
        <dbReference type="Rhea" id="RHEA:16857"/>
        <dbReference type="Rhea" id="RHEA-COMP:11369"/>
        <dbReference type="Rhea" id="RHEA-COMP:13674"/>
        <dbReference type="ChEBI" id="CHEBI:15378"/>
        <dbReference type="ChEBI" id="CHEBI:57856"/>
        <dbReference type="ChEBI" id="CHEBI:59789"/>
        <dbReference type="ChEBI" id="CHEBI:85452"/>
        <dbReference type="ChEBI" id="CHEBI:137933"/>
        <dbReference type="EC" id="2.1.1.113"/>
    </reaction>
</comment>
<dbReference type="PROSITE" id="PS00093">
    <property type="entry name" value="N4_MTASE"/>
    <property type="match status" value="1"/>
</dbReference>
<dbReference type="GO" id="GO:0015667">
    <property type="term" value="F:site-specific DNA-methyltransferase (cytosine-N4-specific) activity"/>
    <property type="evidence" value="ECO:0007669"/>
    <property type="project" value="UniProtKB-EC"/>
</dbReference>
<reference evidence="11" key="1">
    <citation type="journal article" date="2015" name="Front. Microbiol.">
        <title>Combining genomic sequencing methods to explore viral diversity and reveal potential virus-host interactions.</title>
        <authorList>
            <person name="Chow C.E."/>
            <person name="Winget D.M."/>
            <person name="White R.A.III."/>
            <person name="Hallam S.J."/>
            <person name="Suttle C.A."/>
        </authorList>
    </citation>
    <scope>NUCLEOTIDE SEQUENCE</scope>
    <source>
        <strain evidence="11">H4084948</strain>
    </source>
</reference>
<keyword evidence="6" id="KW-0680">Restriction system</keyword>
<proteinExistence type="inferred from homology"/>
<dbReference type="GO" id="GO:0032259">
    <property type="term" value="P:methylation"/>
    <property type="evidence" value="ECO:0007669"/>
    <property type="project" value="UniProtKB-KW"/>
</dbReference>
<sequence>MIKNNKVYNENCLSTMSRMEDGVIDLTVTSPPYDDVRTYTGFTLPLKEIATELYRVTKEGGVVVWVVNDKTKNYCESLTSFKTAILFVEEAGFNLHDTMIYKRTCAFPDVVRYYQDFEYMFVFAKGKPKTVNLLRQPKTEGTLKRQKNKTGVGGERQTDGSLKRIDNTNGFERKERARKDNTRVKSNVWELPRGNQNSTKDKIAFKHPAIFPEQLANDHIISWSNVNDIVYDCFGGSGTTAKMAELNKRKWIISEISTEYCAIIKQRMRDVRMQTKLF</sequence>
<evidence type="ECO:0000259" key="10">
    <source>
        <dbReference type="Pfam" id="PF01555"/>
    </source>
</evidence>
<comment type="similarity">
    <text evidence="1">Belongs to the N(4)/N(6)-methyltransferase family. N(4) subfamily.</text>
</comment>
<dbReference type="InterPro" id="IPR002941">
    <property type="entry name" value="DNA_methylase_N4/N6"/>
</dbReference>
<evidence type="ECO:0000256" key="9">
    <source>
        <dbReference type="SAM" id="MobiDB-lite"/>
    </source>
</evidence>
<keyword evidence="4" id="KW-0808">Transferase</keyword>
<keyword evidence="3 11" id="KW-0489">Methyltransferase</keyword>
<evidence type="ECO:0000256" key="8">
    <source>
        <dbReference type="ARBA" id="ARBA00049120"/>
    </source>
</evidence>
<dbReference type="EMBL" id="KR029595">
    <property type="protein sequence ID" value="AKH47494.1"/>
    <property type="molecule type" value="Genomic_DNA"/>
</dbReference>
<keyword evidence="7" id="KW-0238">DNA-binding</keyword>
<evidence type="ECO:0000256" key="3">
    <source>
        <dbReference type="ARBA" id="ARBA00022603"/>
    </source>
</evidence>
<name>A0A0F7L4N7_9VIRU</name>